<gene>
    <name evidence="2" type="ORF">C491_13532</name>
</gene>
<dbReference type="eggNOG" id="arCOG00794">
    <property type="taxonomic scope" value="Archaea"/>
</dbReference>
<dbReference type="RefSeq" id="WP_005557128.1">
    <property type="nucleotide sequence ID" value="NZ_AOIB01000028.1"/>
</dbReference>
<comment type="caution">
    <text evidence="2">The sequence shown here is derived from an EMBL/GenBank/DDBJ whole genome shotgun (WGS) entry which is preliminary data.</text>
</comment>
<evidence type="ECO:0000313" key="3">
    <source>
        <dbReference type="Proteomes" id="UP000011688"/>
    </source>
</evidence>
<dbReference type="STRING" id="1227497.C491_13532"/>
<sequence>MPRSLTGEHYHYYGICSTKLWYHHHRILYAQENEFVKLGKILSETAYSRDDNVAVGTSKFDLIRHPDEQTIEISEIKRSSTYQEADRLQLLHYLSLLAEAQSNGSDRELIGKLRYPRENTVVTIKWTDKTAVEYEEATAEILSAVSDECPSPERIPACRKCSMREFCFA</sequence>
<reference evidence="2 3" key="1">
    <citation type="journal article" date="2014" name="PLoS Genet.">
        <title>Phylogenetically driven sequencing of extremely halophilic archaea reveals strategies for static and dynamic osmo-response.</title>
        <authorList>
            <person name="Becker E.A."/>
            <person name="Seitzer P.M."/>
            <person name="Tritt A."/>
            <person name="Larsen D."/>
            <person name="Krusor M."/>
            <person name="Yao A.I."/>
            <person name="Wu D."/>
            <person name="Madern D."/>
            <person name="Eisen J.A."/>
            <person name="Darling A.E."/>
            <person name="Facciotti M.T."/>
        </authorList>
    </citation>
    <scope>NUCLEOTIDE SEQUENCE [LARGE SCALE GENOMIC DNA]</scope>
    <source>
        <strain evidence="2 3">DSM 10524</strain>
    </source>
</reference>
<name>L9X3D6_9EURY</name>
<dbReference type="EMBL" id="AOIB01000028">
    <property type="protein sequence ID" value="ELY55976.1"/>
    <property type="molecule type" value="Genomic_DNA"/>
</dbReference>
<dbReference type="Gene3D" id="3.90.320.10">
    <property type="match status" value="1"/>
</dbReference>
<keyword evidence="3" id="KW-1185">Reference proteome</keyword>
<dbReference type="Pfam" id="PF01930">
    <property type="entry name" value="Cas_Cas4"/>
    <property type="match status" value="1"/>
</dbReference>
<dbReference type="OrthoDB" id="42881at2157"/>
<dbReference type="AlphaFoldDB" id="L9X3D6"/>
<evidence type="ECO:0000313" key="2">
    <source>
        <dbReference type="EMBL" id="ELY55976.1"/>
    </source>
</evidence>
<accession>L9X3D6</accession>
<feature type="domain" description="DUF83" evidence="1">
    <location>
        <begin position="7"/>
        <end position="168"/>
    </location>
</feature>
<dbReference type="Proteomes" id="UP000011688">
    <property type="component" value="Unassembled WGS sequence"/>
</dbReference>
<proteinExistence type="predicted"/>
<dbReference type="PANTHER" id="PTHR37168">
    <property type="entry name" value="CRISPR-ASSOCIATED EXONUCLEASE CAS4"/>
    <property type="match status" value="1"/>
</dbReference>
<dbReference type="PANTHER" id="PTHR37168:SF2">
    <property type="entry name" value="CRISPR-ASSOCIATED EXONUCLEASE CAS4"/>
    <property type="match status" value="1"/>
</dbReference>
<organism evidence="2 3">
    <name type="scientific">Natronococcus amylolyticus DSM 10524</name>
    <dbReference type="NCBI Taxonomy" id="1227497"/>
    <lineage>
        <taxon>Archaea</taxon>
        <taxon>Methanobacteriati</taxon>
        <taxon>Methanobacteriota</taxon>
        <taxon>Stenosarchaea group</taxon>
        <taxon>Halobacteria</taxon>
        <taxon>Halobacteriales</taxon>
        <taxon>Natrialbaceae</taxon>
        <taxon>Natronococcus</taxon>
    </lineage>
</organism>
<dbReference type="InterPro" id="IPR022765">
    <property type="entry name" value="Dna2/Cas4_DUF83"/>
</dbReference>
<dbReference type="InterPro" id="IPR011604">
    <property type="entry name" value="PDDEXK-like_dom_sf"/>
</dbReference>
<evidence type="ECO:0000259" key="1">
    <source>
        <dbReference type="Pfam" id="PF01930"/>
    </source>
</evidence>
<protein>
    <submittedName>
        <fullName evidence="2">CRISPR-associated protein Cas4</fullName>
    </submittedName>
</protein>